<reference evidence="3" key="1">
    <citation type="journal article" date="2016" name="Nat. Genet.">
        <title>A high-quality carrot genome assembly provides new insights into carotenoid accumulation and asterid genome evolution.</title>
        <authorList>
            <person name="Iorizzo M."/>
            <person name="Ellison S."/>
            <person name="Senalik D."/>
            <person name="Zeng P."/>
            <person name="Satapoomin P."/>
            <person name="Huang J."/>
            <person name="Bowman M."/>
            <person name="Iovene M."/>
            <person name="Sanseverino W."/>
            <person name="Cavagnaro P."/>
            <person name="Yildiz M."/>
            <person name="Macko-Podgorni A."/>
            <person name="Moranska E."/>
            <person name="Grzebelus E."/>
            <person name="Grzebelus D."/>
            <person name="Ashrafi H."/>
            <person name="Zheng Z."/>
            <person name="Cheng S."/>
            <person name="Spooner D."/>
            <person name="Van Deynze A."/>
            <person name="Simon P."/>
        </authorList>
    </citation>
    <scope>NUCLEOTIDE SEQUENCE</scope>
    <source>
        <tissue evidence="3">Leaf</tissue>
    </source>
</reference>
<organism evidence="3 4">
    <name type="scientific">Daucus carota subsp. sativus</name>
    <name type="common">Carrot</name>
    <dbReference type="NCBI Taxonomy" id="79200"/>
    <lineage>
        <taxon>Eukaryota</taxon>
        <taxon>Viridiplantae</taxon>
        <taxon>Streptophyta</taxon>
        <taxon>Embryophyta</taxon>
        <taxon>Tracheophyta</taxon>
        <taxon>Spermatophyta</taxon>
        <taxon>Magnoliopsida</taxon>
        <taxon>eudicotyledons</taxon>
        <taxon>Gunneridae</taxon>
        <taxon>Pentapetalae</taxon>
        <taxon>asterids</taxon>
        <taxon>campanulids</taxon>
        <taxon>Apiales</taxon>
        <taxon>Apiaceae</taxon>
        <taxon>Apioideae</taxon>
        <taxon>Scandiceae</taxon>
        <taxon>Daucinae</taxon>
        <taxon>Daucus</taxon>
        <taxon>Daucus sect. Daucus</taxon>
    </lineage>
</organism>
<evidence type="ECO:0000256" key="1">
    <source>
        <dbReference type="SAM" id="MobiDB-lite"/>
    </source>
</evidence>
<protein>
    <recommendedName>
        <fullName evidence="2">C2H2-type domain-containing protein</fullName>
    </recommendedName>
</protein>
<dbReference type="EMBL" id="CP093351">
    <property type="protein sequence ID" value="WOH16392.1"/>
    <property type="molecule type" value="Genomic_DNA"/>
</dbReference>
<dbReference type="InterPro" id="IPR013087">
    <property type="entry name" value="Znf_C2H2_type"/>
</dbReference>
<proteinExistence type="predicted"/>
<gene>
    <name evidence="3" type="ORF">DCAR_0935945</name>
</gene>
<dbReference type="PROSITE" id="PS00028">
    <property type="entry name" value="ZINC_FINGER_C2H2_1"/>
    <property type="match status" value="1"/>
</dbReference>
<sequence length="184" mass="20745">MEDEMITLNNVMSAELAIQREFEYRTKMELLNFQHLNPLKPLVPSQGPPQSQLGLKRKEPTSTFQGFPEQQASSSSCQVFKNHPSVLVCHACTLAFATLFHLRQHCNSRRHHEKLIDFKKMGRAFSNPLSCDLCKSPGSSVLVIEGHLNGLKHAQSLMAFENKKMARAGQAWLQTVNENGRSAR</sequence>
<dbReference type="AlphaFoldDB" id="A0AAF0Y0J1"/>
<evidence type="ECO:0000313" key="3">
    <source>
        <dbReference type="EMBL" id="WOH16392.1"/>
    </source>
</evidence>
<name>A0AAF0Y0J1_DAUCS</name>
<evidence type="ECO:0000259" key="2">
    <source>
        <dbReference type="PROSITE" id="PS00028"/>
    </source>
</evidence>
<dbReference type="Proteomes" id="UP000077755">
    <property type="component" value="Chromosome 9"/>
</dbReference>
<feature type="region of interest" description="Disordered" evidence="1">
    <location>
        <begin position="42"/>
        <end position="69"/>
    </location>
</feature>
<accession>A0AAF0Y0J1</accession>
<evidence type="ECO:0000313" key="4">
    <source>
        <dbReference type="Proteomes" id="UP000077755"/>
    </source>
</evidence>
<feature type="domain" description="C2H2-type" evidence="2">
    <location>
        <begin position="89"/>
        <end position="111"/>
    </location>
</feature>
<reference evidence="3" key="2">
    <citation type="submission" date="2022-03" db="EMBL/GenBank/DDBJ databases">
        <title>Draft title - Genomic analysis of global carrot germplasm unveils the trajectory of domestication and the origin of high carotenoid orange carrot.</title>
        <authorList>
            <person name="Iorizzo M."/>
            <person name="Ellison S."/>
            <person name="Senalik D."/>
            <person name="Macko-Podgorni A."/>
            <person name="Grzebelus D."/>
            <person name="Bostan H."/>
            <person name="Rolling W."/>
            <person name="Curaba J."/>
            <person name="Simon P."/>
        </authorList>
    </citation>
    <scope>NUCLEOTIDE SEQUENCE</scope>
    <source>
        <tissue evidence="3">Leaf</tissue>
    </source>
</reference>
<keyword evidence="4" id="KW-1185">Reference proteome</keyword>